<evidence type="ECO:0000313" key="1">
    <source>
        <dbReference type="EMBL" id="CAG9321332.1"/>
    </source>
</evidence>
<proteinExistence type="predicted"/>
<organism evidence="1 2">
    <name type="scientific">Blepharisma stoltei</name>
    <dbReference type="NCBI Taxonomy" id="1481888"/>
    <lineage>
        <taxon>Eukaryota</taxon>
        <taxon>Sar</taxon>
        <taxon>Alveolata</taxon>
        <taxon>Ciliophora</taxon>
        <taxon>Postciliodesmatophora</taxon>
        <taxon>Heterotrichea</taxon>
        <taxon>Heterotrichida</taxon>
        <taxon>Blepharismidae</taxon>
        <taxon>Blepharisma</taxon>
    </lineage>
</organism>
<evidence type="ECO:0000313" key="2">
    <source>
        <dbReference type="Proteomes" id="UP001162131"/>
    </source>
</evidence>
<comment type="caution">
    <text evidence="1">The sequence shown here is derived from an EMBL/GenBank/DDBJ whole genome shotgun (WGS) entry which is preliminary data.</text>
</comment>
<keyword evidence="2" id="KW-1185">Reference proteome</keyword>
<dbReference type="AlphaFoldDB" id="A0AAU9JAL8"/>
<gene>
    <name evidence="1" type="ORF">BSTOLATCC_MIC28617</name>
</gene>
<reference evidence="1" key="1">
    <citation type="submission" date="2021-09" db="EMBL/GenBank/DDBJ databases">
        <authorList>
            <consortium name="AG Swart"/>
            <person name="Singh M."/>
            <person name="Singh A."/>
            <person name="Seah K."/>
            <person name="Emmerich C."/>
        </authorList>
    </citation>
    <scope>NUCLEOTIDE SEQUENCE</scope>
    <source>
        <strain evidence="1">ATCC30299</strain>
    </source>
</reference>
<dbReference type="Proteomes" id="UP001162131">
    <property type="component" value="Unassembled WGS sequence"/>
</dbReference>
<sequence>MESLKQEAKKLSEDLVNLDKDIKETKFALESGKEFVRYLEYQCYDSMKSDCLYFHESYLLKYLNLRRQQSKSHIFYQQECKPLVDKFPKDLDFKNQSEFESYQSFHKCTKTHIGQLLISMREEVKIIDEEQERLKEYL</sequence>
<protein>
    <submittedName>
        <fullName evidence="1">Uncharacterized protein</fullName>
    </submittedName>
</protein>
<name>A0AAU9JAL8_9CILI</name>
<dbReference type="EMBL" id="CAJZBQ010000028">
    <property type="protein sequence ID" value="CAG9321332.1"/>
    <property type="molecule type" value="Genomic_DNA"/>
</dbReference>
<accession>A0AAU9JAL8</accession>